<sequence length="111" mass="12674">MANAIFSFEQILQFRGKVLTVASQDFVQETVEKYLKMLENDEVPYTSLVINRLNENIVDYAKMIEGLLNVSDFKNDNGVYCTFNFVSKTGKQIGVIISNSFFATTTQHLKF</sequence>
<accession>A0A9P1I823</accession>
<dbReference type="Proteomes" id="UP001152747">
    <property type="component" value="Unassembled WGS sequence"/>
</dbReference>
<dbReference type="AlphaFoldDB" id="A0A9P1I823"/>
<name>A0A9P1I823_9PELO</name>
<dbReference type="EMBL" id="CANHGI010000001">
    <property type="protein sequence ID" value="CAI5440089.1"/>
    <property type="molecule type" value="Genomic_DNA"/>
</dbReference>
<reference evidence="1" key="1">
    <citation type="submission" date="2022-11" db="EMBL/GenBank/DDBJ databases">
        <authorList>
            <person name="Kikuchi T."/>
        </authorList>
    </citation>
    <scope>NUCLEOTIDE SEQUENCE</scope>
    <source>
        <strain evidence="1">PS1010</strain>
    </source>
</reference>
<evidence type="ECO:0000313" key="2">
    <source>
        <dbReference type="Proteomes" id="UP001152747"/>
    </source>
</evidence>
<organism evidence="1 2">
    <name type="scientific">Caenorhabditis angaria</name>
    <dbReference type="NCBI Taxonomy" id="860376"/>
    <lineage>
        <taxon>Eukaryota</taxon>
        <taxon>Metazoa</taxon>
        <taxon>Ecdysozoa</taxon>
        <taxon>Nematoda</taxon>
        <taxon>Chromadorea</taxon>
        <taxon>Rhabditida</taxon>
        <taxon>Rhabditina</taxon>
        <taxon>Rhabditomorpha</taxon>
        <taxon>Rhabditoidea</taxon>
        <taxon>Rhabditidae</taxon>
        <taxon>Peloderinae</taxon>
        <taxon>Caenorhabditis</taxon>
    </lineage>
</organism>
<proteinExistence type="predicted"/>
<gene>
    <name evidence="1" type="ORF">CAMP_LOCUS2726</name>
</gene>
<protein>
    <submittedName>
        <fullName evidence="1">Uncharacterized protein</fullName>
    </submittedName>
</protein>
<evidence type="ECO:0000313" key="1">
    <source>
        <dbReference type="EMBL" id="CAI5440089.1"/>
    </source>
</evidence>
<comment type="caution">
    <text evidence="1">The sequence shown here is derived from an EMBL/GenBank/DDBJ whole genome shotgun (WGS) entry which is preliminary data.</text>
</comment>
<keyword evidence="2" id="KW-1185">Reference proteome</keyword>